<evidence type="ECO:0000256" key="11">
    <source>
        <dbReference type="ARBA" id="ARBA00023010"/>
    </source>
</evidence>
<keyword evidence="11 14" id="KW-0811">Translocation</keyword>
<dbReference type="GO" id="GO:0046872">
    <property type="term" value="F:metal ion binding"/>
    <property type="evidence" value="ECO:0007669"/>
    <property type="project" value="UniProtKB-KW"/>
</dbReference>
<dbReference type="EC" id="7.4.2.8" evidence="14"/>
<dbReference type="SMART" id="SM00958">
    <property type="entry name" value="SecA_PP_bind"/>
    <property type="match status" value="1"/>
</dbReference>
<feature type="domain" description="SecA family profile" evidence="19">
    <location>
        <begin position="2"/>
        <end position="571"/>
    </location>
</feature>
<dbReference type="Pfam" id="PF21090">
    <property type="entry name" value="P-loop_SecA"/>
    <property type="match status" value="2"/>
</dbReference>
<dbReference type="GO" id="GO:0008564">
    <property type="term" value="F:protein-exporting ATPase activity"/>
    <property type="evidence" value="ECO:0007669"/>
    <property type="project" value="UniProtKB-EC"/>
</dbReference>
<keyword evidence="8 14" id="KW-0067">ATP-binding</keyword>
<dbReference type="SUPFAM" id="SSF81886">
    <property type="entry name" value="Helical scaffold and wing domains of SecA"/>
    <property type="match status" value="1"/>
</dbReference>
<dbReference type="NCBIfam" id="NF006630">
    <property type="entry name" value="PRK09200.1"/>
    <property type="match status" value="1"/>
</dbReference>
<dbReference type="SMART" id="SM00957">
    <property type="entry name" value="SecA_DEAD"/>
    <property type="match status" value="1"/>
</dbReference>
<dbReference type="AlphaFoldDB" id="A0A075RHE4"/>
<keyword evidence="12 14" id="KW-0472">Membrane</keyword>
<evidence type="ECO:0000259" key="18">
    <source>
        <dbReference type="PROSITE" id="PS51194"/>
    </source>
</evidence>
<dbReference type="GO" id="GO:0017038">
    <property type="term" value="P:protein import"/>
    <property type="evidence" value="ECO:0007669"/>
    <property type="project" value="InterPro"/>
</dbReference>
<dbReference type="HOGENOM" id="CLU_005314_3_0_9"/>
<keyword evidence="2 14" id="KW-0813">Transport</keyword>
<comment type="subcellular location">
    <subcellularLocation>
        <location evidence="14">Cell membrane</location>
        <topology evidence="14">Peripheral membrane protein</topology>
        <orientation evidence="14">Cytoplasmic side</orientation>
    </subcellularLocation>
    <subcellularLocation>
        <location evidence="14">Cytoplasm</location>
    </subcellularLocation>
    <text evidence="14">Distribution is 50-50.</text>
</comment>
<comment type="function">
    <text evidence="14">Part of the Sec protein translocase complex. Interacts with the SecYEG preprotein conducting channel. Has a central role in coupling the hydrolysis of ATP to the transfer of proteins into and across the cell membrane, serving as an ATP-driven molecular motor driving the stepwise translocation of polypeptide chains across the membrane.</text>
</comment>
<dbReference type="InterPro" id="IPR014018">
    <property type="entry name" value="SecA_motor_DEAD"/>
</dbReference>
<dbReference type="InterPro" id="IPR011130">
    <property type="entry name" value="SecA_preprotein_X-link_dom"/>
</dbReference>
<evidence type="ECO:0000256" key="7">
    <source>
        <dbReference type="ARBA" id="ARBA00022833"/>
    </source>
</evidence>
<dbReference type="Pfam" id="PF07517">
    <property type="entry name" value="SecA_DEAD"/>
    <property type="match status" value="1"/>
</dbReference>
<dbReference type="PANTHER" id="PTHR30612">
    <property type="entry name" value="SECA INNER MEMBRANE COMPONENT OF SEC PROTEIN SECRETION SYSTEM"/>
    <property type="match status" value="1"/>
</dbReference>
<dbReference type="CDD" id="cd17928">
    <property type="entry name" value="DEXDc_SecA"/>
    <property type="match status" value="1"/>
</dbReference>
<evidence type="ECO:0000259" key="17">
    <source>
        <dbReference type="PROSITE" id="PS51192"/>
    </source>
</evidence>
<dbReference type="RefSeq" id="WP_003334333.1">
    <property type="nucleotide sequence ID" value="NZ_CP007806.1"/>
</dbReference>
<evidence type="ECO:0000256" key="8">
    <source>
        <dbReference type="ARBA" id="ARBA00022840"/>
    </source>
</evidence>
<evidence type="ECO:0000256" key="10">
    <source>
        <dbReference type="ARBA" id="ARBA00022967"/>
    </source>
</evidence>
<evidence type="ECO:0000256" key="16">
    <source>
        <dbReference type="SAM" id="MobiDB-lite"/>
    </source>
</evidence>
<dbReference type="Pfam" id="PF07516">
    <property type="entry name" value="SecA_SW"/>
    <property type="match status" value="1"/>
</dbReference>
<dbReference type="GO" id="GO:0065002">
    <property type="term" value="P:intracellular protein transmembrane transport"/>
    <property type="evidence" value="ECO:0007669"/>
    <property type="project" value="UniProtKB-UniRule"/>
</dbReference>
<dbReference type="Gene3D" id="3.40.50.300">
    <property type="entry name" value="P-loop containing nucleotide triphosphate hydrolases"/>
    <property type="match status" value="3"/>
</dbReference>
<feature type="binding site" evidence="14">
    <location>
        <position position="493"/>
    </location>
    <ligand>
        <name>ATP</name>
        <dbReference type="ChEBI" id="CHEBI:30616"/>
    </ligand>
</feature>
<evidence type="ECO:0000256" key="5">
    <source>
        <dbReference type="ARBA" id="ARBA00022723"/>
    </source>
</evidence>
<dbReference type="PANTHER" id="PTHR30612:SF0">
    <property type="entry name" value="CHLOROPLAST PROTEIN-TRANSPORTING ATPASE"/>
    <property type="match status" value="1"/>
</dbReference>
<evidence type="ECO:0000256" key="1">
    <source>
        <dbReference type="ARBA" id="ARBA00007650"/>
    </source>
</evidence>
<feature type="domain" description="Helicase ATP-binding" evidence="17">
    <location>
        <begin position="88"/>
        <end position="248"/>
    </location>
</feature>
<comment type="similarity">
    <text evidence="1 14 15">Belongs to the SecA family.</text>
</comment>
<name>A0A075RHE4_BRELA</name>
<dbReference type="FunFam" id="3.40.50.300:FF:000429">
    <property type="entry name" value="Preprotein translocase subunit SecA"/>
    <property type="match status" value="1"/>
</dbReference>
<evidence type="ECO:0000256" key="15">
    <source>
        <dbReference type="RuleBase" id="RU003874"/>
    </source>
</evidence>
<protein>
    <recommendedName>
        <fullName evidence="14 15">Protein translocase subunit SecA</fullName>
        <ecNumber evidence="14">7.4.2.8</ecNumber>
    </recommendedName>
</protein>
<dbReference type="FunFam" id="3.40.50.300:FF:000081">
    <property type="entry name" value="Preprotein translocase subunit SecA"/>
    <property type="match status" value="1"/>
</dbReference>
<evidence type="ECO:0000256" key="14">
    <source>
        <dbReference type="HAMAP-Rule" id="MF_01382"/>
    </source>
</evidence>
<keyword evidence="10 14" id="KW-1278">Translocase</keyword>
<evidence type="ECO:0000256" key="6">
    <source>
        <dbReference type="ARBA" id="ARBA00022741"/>
    </source>
</evidence>
<dbReference type="CDD" id="cd18803">
    <property type="entry name" value="SF2_C_secA"/>
    <property type="match status" value="1"/>
</dbReference>
<evidence type="ECO:0000313" key="21">
    <source>
        <dbReference type="Proteomes" id="UP000005850"/>
    </source>
</evidence>
<dbReference type="Gene3D" id="3.90.1440.10">
    <property type="entry name" value="SecA, preprotein cross-linking domain"/>
    <property type="match status" value="1"/>
</dbReference>
<dbReference type="PRINTS" id="PR00906">
    <property type="entry name" value="SECA"/>
</dbReference>
<dbReference type="InterPro" id="IPR001650">
    <property type="entry name" value="Helicase_C-like"/>
</dbReference>
<dbReference type="eggNOG" id="COG0653">
    <property type="taxonomic scope" value="Bacteria"/>
</dbReference>
<organism evidence="20 21">
    <name type="scientific">Brevibacillus laterosporus LMG 15441</name>
    <dbReference type="NCBI Taxonomy" id="1042163"/>
    <lineage>
        <taxon>Bacteria</taxon>
        <taxon>Bacillati</taxon>
        <taxon>Bacillota</taxon>
        <taxon>Bacilli</taxon>
        <taxon>Bacillales</taxon>
        <taxon>Paenibacillaceae</taxon>
        <taxon>Brevibacillus</taxon>
    </lineage>
</organism>
<keyword evidence="7" id="KW-0862">Zinc</keyword>
<keyword evidence="4 14" id="KW-0963">Cytoplasm</keyword>
<dbReference type="PROSITE" id="PS01312">
    <property type="entry name" value="SECA"/>
    <property type="match status" value="1"/>
</dbReference>
<dbReference type="Proteomes" id="UP000005850">
    <property type="component" value="Chromosome"/>
</dbReference>
<dbReference type="HAMAP" id="MF_01382">
    <property type="entry name" value="SecA"/>
    <property type="match status" value="1"/>
</dbReference>
<dbReference type="SUPFAM" id="SSF52540">
    <property type="entry name" value="P-loop containing nucleoside triphosphate hydrolases"/>
    <property type="match status" value="2"/>
</dbReference>
<dbReference type="STRING" id="1042163.BRLA_c043610"/>
<dbReference type="PROSITE" id="PS51196">
    <property type="entry name" value="SECA_MOTOR_DEAD"/>
    <property type="match status" value="1"/>
</dbReference>
<dbReference type="PROSITE" id="PS51194">
    <property type="entry name" value="HELICASE_CTER"/>
    <property type="match status" value="1"/>
</dbReference>
<dbReference type="InterPro" id="IPR036670">
    <property type="entry name" value="SecA_X-link_sf"/>
</dbReference>
<evidence type="ECO:0000256" key="13">
    <source>
        <dbReference type="ARBA" id="ARBA00034006"/>
    </source>
</evidence>
<dbReference type="GO" id="GO:0031522">
    <property type="term" value="C:cell envelope Sec protein transport complex"/>
    <property type="evidence" value="ECO:0007669"/>
    <property type="project" value="TreeGrafter"/>
</dbReference>
<keyword evidence="3 14" id="KW-1003">Cell membrane</keyword>
<dbReference type="InterPro" id="IPR014001">
    <property type="entry name" value="Helicase_ATP-bd"/>
</dbReference>
<feature type="binding site" evidence="14">
    <location>
        <position position="86"/>
    </location>
    <ligand>
        <name>ATP</name>
        <dbReference type="ChEBI" id="CHEBI:30616"/>
    </ligand>
</feature>
<accession>A0A075RHE4</accession>
<evidence type="ECO:0000256" key="12">
    <source>
        <dbReference type="ARBA" id="ARBA00023136"/>
    </source>
</evidence>
<dbReference type="GO" id="GO:0005829">
    <property type="term" value="C:cytosol"/>
    <property type="evidence" value="ECO:0007669"/>
    <property type="project" value="TreeGrafter"/>
</dbReference>
<dbReference type="PROSITE" id="PS51192">
    <property type="entry name" value="HELICASE_ATP_BIND_1"/>
    <property type="match status" value="1"/>
</dbReference>
<evidence type="ECO:0000259" key="19">
    <source>
        <dbReference type="PROSITE" id="PS51196"/>
    </source>
</evidence>
<dbReference type="InterPro" id="IPR011115">
    <property type="entry name" value="SecA_DEAD"/>
</dbReference>
<feature type="domain" description="Helicase C-terminal" evidence="18">
    <location>
        <begin position="411"/>
        <end position="576"/>
    </location>
</feature>
<evidence type="ECO:0000256" key="2">
    <source>
        <dbReference type="ARBA" id="ARBA00022448"/>
    </source>
</evidence>
<feature type="region of interest" description="Disordered" evidence="16">
    <location>
        <begin position="791"/>
        <end position="824"/>
    </location>
</feature>
<dbReference type="NCBIfam" id="TIGR00963">
    <property type="entry name" value="secA"/>
    <property type="match status" value="1"/>
</dbReference>
<dbReference type="NCBIfam" id="NF009538">
    <property type="entry name" value="PRK12904.1"/>
    <property type="match status" value="1"/>
</dbReference>
<comment type="catalytic activity">
    <reaction evidence="13 14">
        <text>ATP + H2O + cellular proteinSide 1 = ADP + phosphate + cellular proteinSide 2.</text>
        <dbReference type="EC" id="7.4.2.8"/>
    </reaction>
</comment>
<keyword evidence="9 14" id="KW-0653">Protein transport</keyword>
<sequence>MLGLVKKLFGDTNERELKKLVKRVDKINALEPQVTLLTDDQLKEKTAEFRARLEKGETLNDILNEAFAVVREASKRVLGMRHFDVQLIGGMVLQEGRIAEMKTGEGKTLVATLATYLNALAGKGVHIVTVNEYLAERDSKIMGELYQFLGMTVGLNINGMSAEQKREAYYCDITYGTNNEFGFDYLRDNMVLYKEQMTQRPLHYAIIDEVDSILVDEARTPLIISGSANKSTELYYICSHFVKRLESETDFSIDEKLKIATLTDEGVSKVEKAFNVDNLYDTNHVTLNHHITSALKAQVLFKRDVDYVVQDGEVVIVDEFTGRLMVGRRYSDGLHQAIEAKEGLKVQSESMTLATITLQNYFRMYQKLSGMTGTAKTEEEEFKKIYGLDVVVIPTNRPIQRIDMADAIYKSEDAKYRAVVKEIVERHKKGQPILVGTISIENSEKLSHLLRQKGVPHNVLNAKQHEREAEIVARAGQFGAVTIATNMAGRGTDIQLGEGVPAIGGLHIIGTERHESRRIDNQLRGRAGRQGDPGSSQFFLSLQDELMRRFGADNIMNMMDRLGMEEDMPIESRLVSRAVESAQKRVEGSNFDARKVVLQYDDVMNKQREVIYKQRKEILERDNLHDIVEGMINSVIERIVQAYCPKEQIPEEWDLEGLLETCVSTFLFEDAITVSNLKGKEAEEIEEMLKEIAHTQLKQRQEEIGDMMAEFEKVVVLRAVDSKWMDHIDAMEQLRQGIHLRAYAQTDPLREYQFEGYEMFQGMIASIEEEVSLYIMKSEVGQNLERQEVIDAEKLKTSGPSDEAGASEPEQKNRAQRRADKKKK</sequence>
<gene>
    <name evidence="14" type="primary">secA</name>
    <name evidence="20" type="ORF">BRLA_c043610</name>
</gene>
<dbReference type="InterPro" id="IPR027417">
    <property type="entry name" value="P-loop_NTPase"/>
</dbReference>
<evidence type="ECO:0000313" key="20">
    <source>
        <dbReference type="EMBL" id="AIG28625.1"/>
    </source>
</evidence>
<dbReference type="InterPro" id="IPR000185">
    <property type="entry name" value="SecA"/>
</dbReference>
<dbReference type="SUPFAM" id="SSF81767">
    <property type="entry name" value="Pre-protein crosslinking domain of SecA"/>
    <property type="match status" value="1"/>
</dbReference>
<dbReference type="GO" id="GO:0005886">
    <property type="term" value="C:plasma membrane"/>
    <property type="evidence" value="ECO:0007669"/>
    <property type="project" value="UniProtKB-SubCell"/>
</dbReference>
<reference evidence="20 21" key="1">
    <citation type="journal article" date="2011" name="J. Bacteriol.">
        <title>Genome sequence of Brevibacillus laterosporus LMG 15441, a pathogen of invertebrates.</title>
        <authorList>
            <person name="Djukic M."/>
            <person name="Poehlein A."/>
            <person name="Thurmer A."/>
            <person name="Daniel R."/>
        </authorList>
    </citation>
    <scope>NUCLEOTIDE SEQUENCE [LARGE SCALE GENOMIC DNA]</scope>
    <source>
        <strain evidence="20 21">LMG 15441</strain>
    </source>
</reference>
<dbReference type="InterPro" id="IPR036266">
    <property type="entry name" value="SecA_Wing/Scaffold_sf"/>
</dbReference>
<dbReference type="Pfam" id="PF01043">
    <property type="entry name" value="SecA_PP_bind"/>
    <property type="match status" value="1"/>
</dbReference>
<dbReference type="InterPro" id="IPR020937">
    <property type="entry name" value="SecA_CS"/>
</dbReference>
<comment type="subunit">
    <text evidence="14">Monomer and homodimer. Part of the essential Sec protein translocation apparatus which comprises SecA, SecYEG and auxiliary proteins SecDF. Other proteins may also be involved.</text>
</comment>
<keyword evidence="5" id="KW-0479">Metal-binding</keyword>
<dbReference type="GO" id="GO:0006605">
    <property type="term" value="P:protein targeting"/>
    <property type="evidence" value="ECO:0007669"/>
    <property type="project" value="UniProtKB-UniRule"/>
</dbReference>
<dbReference type="GO" id="GO:0043952">
    <property type="term" value="P:protein transport by the Sec complex"/>
    <property type="evidence" value="ECO:0007669"/>
    <property type="project" value="TreeGrafter"/>
</dbReference>
<dbReference type="GO" id="GO:0005524">
    <property type="term" value="F:ATP binding"/>
    <property type="evidence" value="ECO:0007669"/>
    <property type="project" value="UniProtKB-UniRule"/>
</dbReference>
<keyword evidence="21" id="KW-1185">Reference proteome</keyword>
<feature type="compositionally biased region" description="Basic residues" evidence="16">
    <location>
        <begin position="814"/>
        <end position="824"/>
    </location>
</feature>
<dbReference type="InterPro" id="IPR044722">
    <property type="entry name" value="SecA_SF2_C"/>
</dbReference>
<dbReference type="InterPro" id="IPR011116">
    <property type="entry name" value="SecA_Wing/Scaffold"/>
</dbReference>
<feature type="binding site" evidence="14">
    <location>
        <begin position="104"/>
        <end position="108"/>
    </location>
    <ligand>
        <name>ATP</name>
        <dbReference type="ChEBI" id="CHEBI:30616"/>
    </ligand>
</feature>
<dbReference type="EMBL" id="CP007806">
    <property type="protein sequence ID" value="AIG28625.1"/>
    <property type="molecule type" value="Genomic_DNA"/>
</dbReference>
<dbReference type="FunFam" id="3.90.1440.10:FF:000001">
    <property type="entry name" value="Preprotein translocase subunit SecA"/>
    <property type="match status" value="1"/>
</dbReference>
<proteinExistence type="inferred from homology"/>
<dbReference type="KEGG" id="blr:BRLA_c043610"/>
<keyword evidence="6 14" id="KW-0547">Nucleotide-binding</keyword>
<evidence type="ECO:0000256" key="9">
    <source>
        <dbReference type="ARBA" id="ARBA00022927"/>
    </source>
</evidence>
<evidence type="ECO:0000256" key="3">
    <source>
        <dbReference type="ARBA" id="ARBA00022475"/>
    </source>
</evidence>
<dbReference type="Gene3D" id="1.10.3060.10">
    <property type="entry name" value="Helical scaffold and wing domains of SecA"/>
    <property type="match status" value="1"/>
</dbReference>
<dbReference type="FunFam" id="1.10.3060.10:FF:000002">
    <property type="entry name" value="Preprotein translocase subunit SecA"/>
    <property type="match status" value="1"/>
</dbReference>
<evidence type="ECO:0000256" key="4">
    <source>
        <dbReference type="ARBA" id="ARBA00022490"/>
    </source>
</evidence>